<evidence type="ECO:0000256" key="1">
    <source>
        <dbReference type="ARBA" id="ARBA00008315"/>
    </source>
</evidence>
<protein>
    <submittedName>
        <fullName evidence="3">Uncharacterized protein</fullName>
    </submittedName>
</protein>
<feature type="region of interest" description="Disordered" evidence="2">
    <location>
        <begin position="48"/>
        <end position="108"/>
    </location>
</feature>
<feature type="region of interest" description="Disordered" evidence="2">
    <location>
        <begin position="1"/>
        <end position="22"/>
    </location>
</feature>
<dbReference type="PANTHER" id="PTHR23035">
    <property type="entry name" value="CILIA- AND FLAGELLA-ASSOCIATED PROTEIN 97-RELATED"/>
    <property type="match status" value="1"/>
</dbReference>
<feature type="compositionally biased region" description="Basic and acidic residues" evidence="2">
    <location>
        <begin position="92"/>
        <end position="107"/>
    </location>
</feature>
<dbReference type="OMA" id="QRIQFEN"/>
<dbReference type="InterPro" id="IPR038791">
    <property type="entry name" value="Cfap97/Hemingway"/>
</dbReference>
<evidence type="ECO:0000313" key="4">
    <source>
        <dbReference type="Proteomes" id="UP000887567"/>
    </source>
</evidence>
<proteinExistence type="inferred from homology"/>
<dbReference type="Pfam" id="PF13879">
    <property type="entry name" value="Hmw_CFAP97"/>
    <property type="match status" value="1"/>
</dbReference>
<name>A0A913XYH1_EXADI</name>
<organism evidence="3 4">
    <name type="scientific">Exaiptasia diaphana</name>
    <name type="common">Tropical sea anemone</name>
    <name type="synonym">Aiptasia pulchella</name>
    <dbReference type="NCBI Taxonomy" id="2652724"/>
    <lineage>
        <taxon>Eukaryota</taxon>
        <taxon>Metazoa</taxon>
        <taxon>Cnidaria</taxon>
        <taxon>Anthozoa</taxon>
        <taxon>Hexacorallia</taxon>
        <taxon>Actiniaria</taxon>
        <taxon>Aiptasiidae</taxon>
        <taxon>Exaiptasia</taxon>
    </lineage>
</organism>
<dbReference type="AlphaFoldDB" id="A0A913XYH1"/>
<feature type="region of interest" description="Disordered" evidence="2">
    <location>
        <begin position="127"/>
        <end position="155"/>
    </location>
</feature>
<dbReference type="GO" id="GO:0007283">
    <property type="term" value="P:spermatogenesis"/>
    <property type="evidence" value="ECO:0007669"/>
    <property type="project" value="TreeGrafter"/>
</dbReference>
<feature type="compositionally biased region" description="Low complexity" evidence="2">
    <location>
        <begin position="246"/>
        <end position="258"/>
    </location>
</feature>
<dbReference type="InterPro" id="IPR029488">
    <property type="entry name" value="Hmw/CFAP97"/>
</dbReference>
<evidence type="ECO:0000313" key="3">
    <source>
        <dbReference type="EnsemblMetazoa" id="XP_020911762.2"/>
    </source>
</evidence>
<keyword evidence="4" id="KW-1185">Reference proteome</keyword>
<evidence type="ECO:0000256" key="2">
    <source>
        <dbReference type="SAM" id="MobiDB-lite"/>
    </source>
</evidence>
<dbReference type="Proteomes" id="UP000887567">
    <property type="component" value="Unplaced"/>
</dbReference>
<feature type="region of interest" description="Disordered" evidence="2">
    <location>
        <begin position="204"/>
        <end position="262"/>
    </location>
</feature>
<comment type="similarity">
    <text evidence="1">Belongs to the CFAP97 family.</text>
</comment>
<dbReference type="RefSeq" id="XP_020911762.2">
    <property type="nucleotide sequence ID" value="XM_021056103.2"/>
</dbReference>
<dbReference type="PANTHER" id="PTHR23035:SF1">
    <property type="entry name" value="CILIA- AND FLAGELLA-ASSOCIATED PROTEIN 97"/>
    <property type="match status" value="1"/>
</dbReference>
<feature type="compositionally biased region" description="Low complexity" evidence="2">
    <location>
        <begin position="208"/>
        <end position="229"/>
    </location>
</feature>
<dbReference type="EnsemblMetazoa" id="XM_021056103.2">
    <property type="protein sequence ID" value="XP_020911762.2"/>
    <property type="gene ID" value="LOC110249529"/>
</dbReference>
<dbReference type="GeneID" id="110249529"/>
<accession>A0A913XYH1</accession>
<dbReference type="KEGG" id="epa:110249529"/>
<sequence length="275" mass="31161">MATQKEERKYDEQKSIDGLKREHFLKPDSDQIDLNLLLKAVLDISEKLDRDKEQASSKGLENGTTRSSSEKTVEFDQTSIASSTKSRPKSSRRYDGVHRATPIERKNMSFSNSKVLDIDRENQRLLKKISSTSRKRPKSTSSATSRSLAEPMRVQTAAEVNRARFQRRVDDENQKILSRLKSVKPTKSLSKDYLSKEAASQKRFCVNSSKMRPSRSASSSRSTSSSRMSHAFSESSLASDKDSIASSRVSRVSSSSSRYSRRKYDFPKAVWEPGW</sequence>
<feature type="compositionally biased region" description="Polar residues" evidence="2">
    <location>
        <begin position="56"/>
        <end position="67"/>
    </location>
</feature>
<reference evidence="3" key="1">
    <citation type="submission" date="2022-11" db="UniProtKB">
        <authorList>
            <consortium name="EnsemblMetazoa"/>
        </authorList>
    </citation>
    <scope>IDENTIFICATION</scope>
</reference>
<dbReference type="OrthoDB" id="515313at2759"/>